<evidence type="ECO:0000313" key="2">
    <source>
        <dbReference type="EMBL" id="GGE23263.1"/>
    </source>
</evidence>
<accession>A0A917A2D2</accession>
<keyword evidence="1" id="KW-1133">Transmembrane helix</keyword>
<proteinExistence type="predicted"/>
<evidence type="ECO:0000256" key="1">
    <source>
        <dbReference type="SAM" id="Phobius"/>
    </source>
</evidence>
<feature type="transmembrane region" description="Helical" evidence="1">
    <location>
        <begin position="40"/>
        <end position="59"/>
    </location>
</feature>
<sequence length="123" mass="14064">MKKIWLILGTMFMVLVAILTPIGIYASWKTGELDLRKASFIFQIYYLSYIYFQHLGRYLAEKSGRVTVLRWIYVVHAVLGFVLYGLSMYVIGKVGLTFSLGLGTMLIIILMLLATMNTLKIKD</sequence>
<reference evidence="2" key="1">
    <citation type="journal article" date="2014" name="Int. J. Syst. Evol. Microbiol.">
        <title>Complete genome sequence of Corynebacterium casei LMG S-19264T (=DSM 44701T), isolated from a smear-ripened cheese.</title>
        <authorList>
            <consortium name="US DOE Joint Genome Institute (JGI-PGF)"/>
            <person name="Walter F."/>
            <person name="Albersmeier A."/>
            <person name="Kalinowski J."/>
            <person name="Ruckert C."/>
        </authorList>
    </citation>
    <scope>NUCLEOTIDE SEQUENCE</scope>
    <source>
        <strain evidence="2">CGMCC 1.15533</strain>
    </source>
</reference>
<evidence type="ECO:0000313" key="3">
    <source>
        <dbReference type="Proteomes" id="UP000660801"/>
    </source>
</evidence>
<dbReference type="SUPFAM" id="SSF103473">
    <property type="entry name" value="MFS general substrate transporter"/>
    <property type="match status" value="1"/>
</dbReference>
<protein>
    <submittedName>
        <fullName evidence="2">Uncharacterized protein</fullName>
    </submittedName>
</protein>
<dbReference type="RefSeq" id="WP_068990356.1">
    <property type="nucleotide sequence ID" value="NZ_BMJN01000001.1"/>
</dbReference>
<keyword evidence="3" id="KW-1185">Reference proteome</keyword>
<reference evidence="2" key="2">
    <citation type="submission" date="2020-09" db="EMBL/GenBank/DDBJ databases">
        <authorList>
            <person name="Sun Q."/>
            <person name="Zhou Y."/>
        </authorList>
    </citation>
    <scope>NUCLEOTIDE SEQUENCE</scope>
    <source>
        <strain evidence="2">CGMCC 1.15533</strain>
    </source>
</reference>
<feature type="transmembrane region" description="Helical" evidence="1">
    <location>
        <begin position="71"/>
        <end position="92"/>
    </location>
</feature>
<keyword evidence="1" id="KW-0472">Membrane</keyword>
<gene>
    <name evidence="2" type="ORF">GCM10011510_00380</name>
</gene>
<comment type="caution">
    <text evidence="2">The sequence shown here is derived from an EMBL/GenBank/DDBJ whole genome shotgun (WGS) entry which is preliminary data.</text>
</comment>
<name>A0A917A2D2_9STRE</name>
<dbReference type="AlphaFoldDB" id="A0A917A2D2"/>
<dbReference type="Proteomes" id="UP000660801">
    <property type="component" value="Unassembled WGS sequence"/>
</dbReference>
<organism evidence="2 3">
    <name type="scientific">Streptococcus himalayensis</name>
    <dbReference type="NCBI Taxonomy" id="1888195"/>
    <lineage>
        <taxon>Bacteria</taxon>
        <taxon>Bacillati</taxon>
        <taxon>Bacillota</taxon>
        <taxon>Bacilli</taxon>
        <taxon>Lactobacillales</taxon>
        <taxon>Streptococcaceae</taxon>
        <taxon>Streptococcus</taxon>
    </lineage>
</organism>
<dbReference type="EMBL" id="BMJN01000001">
    <property type="protein sequence ID" value="GGE23263.1"/>
    <property type="molecule type" value="Genomic_DNA"/>
</dbReference>
<keyword evidence="1" id="KW-0812">Transmembrane</keyword>
<feature type="transmembrane region" description="Helical" evidence="1">
    <location>
        <begin position="5"/>
        <end position="28"/>
    </location>
</feature>
<dbReference type="InterPro" id="IPR036259">
    <property type="entry name" value="MFS_trans_sf"/>
</dbReference>
<feature type="transmembrane region" description="Helical" evidence="1">
    <location>
        <begin position="98"/>
        <end position="119"/>
    </location>
</feature>